<dbReference type="GO" id="GO:0004803">
    <property type="term" value="F:transposase activity"/>
    <property type="evidence" value="ECO:0007669"/>
    <property type="project" value="InterPro"/>
</dbReference>
<dbReference type="Gene3D" id="3.30.70.1290">
    <property type="entry name" value="Transposase IS200-like"/>
    <property type="match status" value="1"/>
</dbReference>
<evidence type="ECO:0000313" key="4">
    <source>
        <dbReference type="Proteomes" id="UP000198672"/>
    </source>
</evidence>
<dbReference type="AlphaFoldDB" id="A0A1H3K293"/>
<dbReference type="InterPro" id="IPR036515">
    <property type="entry name" value="Transposase_17_sf"/>
</dbReference>
<proteinExistence type="predicted"/>
<accession>A0A1H3K293</accession>
<evidence type="ECO:0000256" key="1">
    <source>
        <dbReference type="SAM" id="MobiDB-lite"/>
    </source>
</evidence>
<dbReference type="SUPFAM" id="SSF143422">
    <property type="entry name" value="Transposase IS200-like"/>
    <property type="match status" value="1"/>
</dbReference>
<dbReference type="GO" id="GO:0003677">
    <property type="term" value="F:DNA binding"/>
    <property type="evidence" value="ECO:0007669"/>
    <property type="project" value="InterPro"/>
</dbReference>
<feature type="region of interest" description="Disordered" evidence="1">
    <location>
        <begin position="28"/>
        <end position="49"/>
    </location>
</feature>
<name>A0A1H3K293_ALLWA</name>
<keyword evidence="4" id="KW-1185">Reference proteome</keyword>
<dbReference type="Pfam" id="PF01797">
    <property type="entry name" value="Y1_Tnp"/>
    <property type="match status" value="1"/>
</dbReference>
<organism evidence="3 4">
    <name type="scientific">Allochromatium warmingii</name>
    <name type="common">Chromatium warmingii</name>
    <dbReference type="NCBI Taxonomy" id="61595"/>
    <lineage>
        <taxon>Bacteria</taxon>
        <taxon>Pseudomonadati</taxon>
        <taxon>Pseudomonadota</taxon>
        <taxon>Gammaproteobacteria</taxon>
        <taxon>Chromatiales</taxon>
        <taxon>Chromatiaceae</taxon>
        <taxon>Allochromatium</taxon>
    </lineage>
</organism>
<evidence type="ECO:0000259" key="2">
    <source>
        <dbReference type="SMART" id="SM01321"/>
    </source>
</evidence>
<protein>
    <submittedName>
        <fullName evidence="3">Putative transposase</fullName>
    </submittedName>
</protein>
<feature type="domain" description="Transposase IS200-like" evidence="2">
    <location>
        <begin position="52"/>
        <end position="167"/>
    </location>
</feature>
<evidence type="ECO:0000313" key="3">
    <source>
        <dbReference type="EMBL" id="SDY45718.1"/>
    </source>
</evidence>
<sequence>MTGVAVWLSWSTPHRFWNKCTHAVCPPASGTGNRSQGRTRRAIQSAGLRSGSSGYAHHIVQRGHNRAACFFGEEDYQTYRHWLGEALANTGAALHAYVLMTNHVHLLVTPKAAEDIPQLVITIGRRYVQTINKTYRRTGTLWDSRYKSSLIQTDTYLLRYQRYIELNPVRADMVRHPGEYAWSSYRANGLGANDPLLSPHTLYLELGASPDSQQAAYRELFRTGLDEAALRAYPKRPVARQVMIPSARWIMAK</sequence>
<reference evidence="4" key="1">
    <citation type="submission" date="2016-10" db="EMBL/GenBank/DDBJ databases">
        <authorList>
            <person name="Varghese N."/>
            <person name="Submissions S."/>
        </authorList>
    </citation>
    <scope>NUCLEOTIDE SEQUENCE [LARGE SCALE GENOMIC DNA]</scope>
    <source>
        <strain evidence="4">DSM 173</strain>
    </source>
</reference>
<dbReference type="PANTHER" id="PTHR34322">
    <property type="entry name" value="TRANSPOSASE, Y1_TNP DOMAIN-CONTAINING"/>
    <property type="match status" value="1"/>
</dbReference>
<dbReference type="GO" id="GO:0006313">
    <property type="term" value="P:DNA transposition"/>
    <property type="evidence" value="ECO:0007669"/>
    <property type="project" value="InterPro"/>
</dbReference>
<dbReference type="SMART" id="SM01321">
    <property type="entry name" value="Y1_Tnp"/>
    <property type="match status" value="1"/>
</dbReference>
<dbReference type="PANTHER" id="PTHR34322:SF2">
    <property type="entry name" value="TRANSPOSASE IS200-LIKE DOMAIN-CONTAINING PROTEIN"/>
    <property type="match status" value="1"/>
</dbReference>
<gene>
    <name evidence="3" type="ORF">SAMN05421644_1724</name>
</gene>
<dbReference type="InterPro" id="IPR002686">
    <property type="entry name" value="Transposase_17"/>
</dbReference>
<dbReference type="Proteomes" id="UP000198672">
    <property type="component" value="Unassembled WGS sequence"/>
</dbReference>
<dbReference type="EMBL" id="FNOW01000072">
    <property type="protein sequence ID" value="SDY45718.1"/>
    <property type="molecule type" value="Genomic_DNA"/>
</dbReference>
<dbReference type="STRING" id="61595.SAMN05421644_1724"/>